<dbReference type="Proteomes" id="UP001152759">
    <property type="component" value="Chromosome 3"/>
</dbReference>
<evidence type="ECO:0000313" key="11">
    <source>
        <dbReference type="Proteomes" id="UP001152759"/>
    </source>
</evidence>
<dbReference type="GO" id="GO:0046883">
    <property type="term" value="P:regulation of hormone secretion"/>
    <property type="evidence" value="ECO:0007669"/>
    <property type="project" value="TreeGrafter"/>
</dbReference>
<keyword evidence="7" id="KW-1015">Disulfide bond</keyword>
<evidence type="ECO:0000256" key="1">
    <source>
        <dbReference type="ARBA" id="ARBA00004613"/>
    </source>
</evidence>
<dbReference type="OrthoDB" id="9922675at2759"/>
<dbReference type="PANTHER" id="PTHR12738:SF0">
    <property type="entry name" value="NEUROENDOCRINE PROTEIN 7B2"/>
    <property type="match status" value="1"/>
</dbReference>
<keyword evidence="5" id="KW-0964">Secreted</keyword>
<accession>A0A9P0F1V5</accession>
<organism evidence="10 11">
    <name type="scientific">Bemisia tabaci</name>
    <name type="common">Sweetpotato whitefly</name>
    <name type="synonym">Aleurodes tabaci</name>
    <dbReference type="NCBI Taxonomy" id="7038"/>
    <lineage>
        <taxon>Eukaryota</taxon>
        <taxon>Metazoa</taxon>
        <taxon>Ecdysozoa</taxon>
        <taxon>Arthropoda</taxon>
        <taxon>Hexapoda</taxon>
        <taxon>Insecta</taxon>
        <taxon>Pterygota</taxon>
        <taxon>Neoptera</taxon>
        <taxon>Paraneoptera</taxon>
        <taxon>Hemiptera</taxon>
        <taxon>Sternorrhyncha</taxon>
        <taxon>Aleyrodoidea</taxon>
        <taxon>Aleyrodidae</taxon>
        <taxon>Aleyrodinae</taxon>
        <taxon>Bemisia</taxon>
    </lineage>
</organism>
<sequence length="229" mass="25660">MEQILVILSAWSIWCIDATAPHKLNLYPYNNNLVRELVSRLGKADIPDVYLDLPEVSQRAYGPSNDEDQYEGFDFSEPQENALNPSIRDHEYLQHSSLWGHHYLSGGAGEGEQRLKPDGAAKNLNQVKTDASLPAYCNPPNPCPIGYTSEDGCLEEFENTAQFSRDFQAAQDCMCDVEHMMDCSAREFSHNDIGIDSIVSSLRSYQNPNPFLQGEMLPIAAKKGFNVRV</sequence>
<dbReference type="PANTHER" id="PTHR12738">
    <property type="entry name" value="NEUROENDOCRINE PROTEIN 7B2"/>
    <property type="match status" value="1"/>
</dbReference>
<dbReference type="AlphaFoldDB" id="A0A9P0F1V5"/>
<dbReference type="GO" id="GO:0030234">
    <property type="term" value="F:enzyme regulator activity"/>
    <property type="evidence" value="ECO:0007669"/>
    <property type="project" value="TreeGrafter"/>
</dbReference>
<feature type="signal peptide" evidence="9">
    <location>
        <begin position="1"/>
        <end position="18"/>
    </location>
</feature>
<evidence type="ECO:0000256" key="7">
    <source>
        <dbReference type="ARBA" id="ARBA00023157"/>
    </source>
</evidence>
<evidence type="ECO:0000256" key="5">
    <source>
        <dbReference type="ARBA" id="ARBA00022525"/>
    </source>
</evidence>
<evidence type="ECO:0000256" key="8">
    <source>
        <dbReference type="ARBA" id="ARBA00023186"/>
    </source>
</evidence>
<evidence type="ECO:0000313" key="10">
    <source>
        <dbReference type="EMBL" id="CAH0386135.1"/>
    </source>
</evidence>
<protein>
    <recommendedName>
        <fullName evidence="3">Neuroendocrine protein 7B2</fullName>
    </recommendedName>
</protein>
<dbReference type="GO" id="GO:0007218">
    <property type="term" value="P:neuropeptide signaling pathway"/>
    <property type="evidence" value="ECO:0007669"/>
    <property type="project" value="InterPro"/>
</dbReference>
<comment type="similarity">
    <text evidence="2">Belongs to the 7B2 family.</text>
</comment>
<proteinExistence type="inferred from homology"/>
<evidence type="ECO:0000256" key="6">
    <source>
        <dbReference type="ARBA" id="ARBA00022729"/>
    </source>
</evidence>
<comment type="subcellular location">
    <subcellularLocation>
        <location evidence="1">Secreted</location>
    </subcellularLocation>
</comment>
<keyword evidence="8" id="KW-0143">Chaperone</keyword>
<evidence type="ECO:0000256" key="2">
    <source>
        <dbReference type="ARBA" id="ARBA00006348"/>
    </source>
</evidence>
<feature type="chain" id="PRO_5040143747" description="Neuroendocrine protein 7B2" evidence="9">
    <location>
        <begin position="19"/>
        <end position="229"/>
    </location>
</feature>
<dbReference type="Pfam" id="PF05281">
    <property type="entry name" value="Secretogranin_V"/>
    <property type="match status" value="1"/>
</dbReference>
<dbReference type="GO" id="GO:0005576">
    <property type="term" value="C:extracellular region"/>
    <property type="evidence" value="ECO:0007669"/>
    <property type="project" value="UniProtKB-SubCell"/>
</dbReference>
<dbReference type="KEGG" id="btab:109031005"/>
<reference evidence="10" key="1">
    <citation type="submission" date="2021-12" db="EMBL/GenBank/DDBJ databases">
        <authorList>
            <person name="King R."/>
        </authorList>
    </citation>
    <scope>NUCLEOTIDE SEQUENCE</scope>
</reference>
<gene>
    <name evidence="10" type="ORF">BEMITA_LOCUS5292</name>
</gene>
<keyword evidence="11" id="KW-1185">Reference proteome</keyword>
<evidence type="ECO:0000256" key="9">
    <source>
        <dbReference type="SAM" id="SignalP"/>
    </source>
</evidence>
<keyword evidence="6 9" id="KW-0732">Signal</keyword>
<dbReference type="EMBL" id="OU963864">
    <property type="protein sequence ID" value="CAH0386135.1"/>
    <property type="molecule type" value="Genomic_DNA"/>
</dbReference>
<evidence type="ECO:0000256" key="3">
    <source>
        <dbReference type="ARBA" id="ARBA00019589"/>
    </source>
</evidence>
<keyword evidence="4" id="KW-0813">Transport</keyword>
<name>A0A9P0F1V5_BEMTA</name>
<evidence type="ECO:0000256" key="4">
    <source>
        <dbReference type="ARBA" id="ARBA00022448"/>
    </source>
</evidence>
<dbReference type="InterPro" id="IPR007945">
    <property type="entry name" value="Secretogranin_V"/>
</dbReference>
<dbReference type="GO" id="GO:0030141">
    <property type="term" value="C:secretory granule"/>
    <property type="evidence" value="ECO:0007669"/>
    <property type="project" value="InterPro"/>
</dbReference>